<dbReference type="InterPro" id="IPR000048">
    <property type="entry name" value="IQ_motif_EF-hand-BS"/>
</dbReference>
<dbReference type="RefSeq" id="XP_035827641.1">
    <property type="nucleotide sequence ID" value="XM_035971748.1"/>
</dbReference>
<evidence type="ECO:0000313" key="4">
    <source>
        <dbReference type="RefSeq" id="XP_035827641.1"/>
    </source>
</evidence>
<name>A0ABM1VYZ8_APLCA</name>
<gene>
    <name evidence="4" type="primary">LOC106012770</name>
</gene>
<accession>A0ABM1VYZ8</accession>
<dbReference type="Proteomes" id="UP000694888">
    <property type="component" value="Unplaced"/>
</dbReference>
<dbReference type="Pfam" id="PF00612">
    <property type="entry name" value="IQ"/>
    <property type="match status" value="1"/>
</dbReference>
<dbReference type="CDD" id="cd23767">
    <property type="entry name" value="IQCD"/>
    <property type="match status" value="1"/>
</dbReference>
<dbReference type="PROSITE" id="PS50096">
    <property type="entry name" value="IQ"/>
    <property type="match status" value="1"/>
</dbReference>
<sequence length="467" mass="55040">MINTSSAGIDSSMDAHMENEVQNFDLNQDMEDEDFDDDDDDDDDIIIIQDGPLELDINDNEENSSIPQEVVKYVDSLEAQTQNLERELVECDELINHSSRPYQGPVDAVIVYDEYKELEAAAAEQGMTVEELKQKLLNDIEGESFTEDDVDKEYEEFLQLQEELAQLRAETADIVKDKELQQTDDKLLAIEAPDTDSKLDRSSSPHENGVNEEVFITDVSDALTGAPSDDRVSKDNMDSEVEAGPLVAVSVLSNMRDFIQEQLKNSEQSYQVRKQRLLQNMEIHRNQEEKRMLQDEEKRKEFQLMLEDEERQLQLKKEELERRMEQEIKEMDEVTLQELNLQQAEIERWSEVLEEERRQFETFRKEADALEDTSKQKAATEIQRRYRGFRTRKEMASTIQELEEMKELKKKERYDVRLMEVEYEIKYREEQLKKEKEENEKKEKEEQLQKDEEERKKKSDSVKKKSD</sequence>
<organism evidence="3 4">
    <name type="scientific">Aplysia californica</name>
    <name type="common">California sea hare</name>
    <dbReference type="NCBI Taxonomy" id="6500"/>
    <lineage>
        <taxon>Eukaryota</taxon>
        <taxon>Metazoa</taxon>
        <taxon>Spiralia</taxon>
        <taxon>Lophotrochozoa</taxon>
        <taxon>Mollusca</taxon>
        <taxon>Gastropoda</taxon>
        <taxon>Heterobranchia</taxon>
        <taxon>Euthyneura</taxon>
        <taxon>Tectipleura</taxon>
        <taxon>Aplysiida</taxon>
        <taxon>Aplysioidea</taxon>
        <taxon>Aplysiidae</taxon>
        <taxon>Aplysia</taxon>
    </lineage>
</organism>
<keyword evidence="3" id="KW-1185">Reference proteome</keyword>
<proteinExistence type="predicted"/>
<keyword evidence="1" id="KW-0175">Coiled coil</keyword>
<evidence type="ECO:0000256" key="2">
    <source>
        <dbReference type="SAM" id="MobiDB-lite"/>
    </source>
</evidence>
<dbReference type="GeneID" id="106012770"/>
<feature type="compositionally biased region" description="Acidic residues" evidence="2">
    <location>
        <begin position="28"/>
        <end position="45"/>
    </location>
</feature>
<feature type="region of interest" description="Disordered" evidence="2">
    <location>
        <begin position="1"/>
        <end position="45"/>
    </location>
</feature>
<reference evidence="4" key="1">
    <citation type="submission" date="2025-08" db="UniProtKB">
        <authorList>
            <consortium name="RefSeq"/>
        </authorList>
    </citation>
    <scope>IDENTIFICATION</scope>
</reference>
<feature type="region of interest" description="Disordered" evidence="2">
    <location>
        <begin position="432"/>
        <end position="467"/>
    </location>
</feature>
<evidence type="ECO:0000313" key="3">
    <source>
        <dbReference type="Proteomes" id="UP000694888"/>
    </source>
</evidence>
<protein>
    <submittedName>
        <fullName evidence="4">Trichohyalin</fullName>
    </submittedName>
</protein>
<feature type="coiled-coil region" evidence="1">
    <location>
        <begin position="74"/>
        <end position="170"/>
    </location>
</feature>
<evidence type="ECO:0000256" key="1">
    <source>
        <dbReference type="SAM" id="Coils"/>
    </source>
</evidence>